<feature type="region of interest" description="Disordered" evidence="2">
    <location>
        <begin position="486"/>
        <end position="513"/>
    </location>
</feature>
<feature type="compositionally biased region" description="Basic and acidic residues" evidence="2">
    <location>
        <begin position="214"/>
        <end position="224"/>
    </location>
</feature>
<evidence type="ECO:0000313" key="6">
    <source>
        <dbReference type="Proteomes" id="UP000038009"/>
    </source>
</evidence>
<keyword evidence="6" id="KW-1185">Reference proteome</keyword>
<dbReference type="Pfam" id="PF08711">
    <property type="entry name" value="Med26"/>
    <property type="match status" value="1"/>
</dbReference>
<dbReference type="AlphaFoldDB" id="A0A0N1I5Y6"/>
<feature type="compositionally biased region" description="Basic residues" evidence="2">
    <location>
        <begin position="141"/>
        <end position="154"/>
    </location>
</feature>
<sequence length="562" mass="60673">MTSGSVFAFNSWVWVKQPDYPWWPAIVLDPAQSGQELPEGCDLVLLCGPTDAATFAFANSKYVDQVRPFCGAAADDALIQEGRKDESCGAAIAEMLAAAAVDAPGGPTQSAPSPGNDGDTVDWNAVVADTVSSVKLSRDKVQRKHSKDKKRRKDKSKELKKEKSRKRHRARHGGESSEEAAVSSSDSSEDDDGEDNLFRRRNGTTSARTAAQKMKYERQSRLEEYSMGSGTPSHHSPRYDPSYLYRKVRNARRSAGTEELVKCAKELRAVTARCLSGAATAAELEEEVLDILSPLTRVDVTVAQLQESGVGVAVGGLLRGFTTPVHQLAEAILNYWFHSLPQNTQQQLSAETEVDRASVDTCASSGSGDEGEGTLGKLGVMLYDSFTNEEIDDAPPSAKIVKVCRLIEEALTKHCSLDAQRLVLSEFGDEGSTGKSLRRLVLEGKINADDITKHADDLPALIRSNQRRPPNILTYTSNFMNIGIGDGSPTSPNEVFSPSGDGPTGSPTFGSPTGQAATSLYTCPQCGANDAYHSSYTVQAHDNMPDILRCKKCGSTWNVSDQ</sequence>
<accession>A0A0N1I5Y6</accession>
<dbReference type="InterPro" id="IPR000313">
    <property type="entry name" value="PWWP_dom"/>
</dbReference>
<feature type="domain" description="TFIIS N-terminal" evidence="4">
    <location>
        <begin position="265"/>
        <end position="343"/>
    </location>
</feature>
<dbReference type="OrthoDB" id="272365at2759"/>
<dbReference type="PANTHER" id="PTHR15999">
    <property type="entry name" value="ZINC FINGER CW-TYPE PWWP DOMAIN PROTEIN 1"/>
    <property type="match status" value="1"/>
</dbReference>
<dbReference type="PANTHER" id="PTHR15999:SF2">
    <property type="entry name" value="ZINC FINGER CW-TYPE PWWP DOMAIN PROTEIN 1"/>
    <property type="match status" value="1"/>
</dbReference>
<dbReference type="SUPFAM" id="SSF63748">
    <property type="entry name" value="Tudor/PWWP/MBT"/>
    <property type="match status" value="1"/>
</dbReference>
<dbReference type="SUPFAM" id="SSF57783">
    <property type="entry name" value="Zinc beta-ribbon"/>
    <property type="match status" value="1"/>
</dbReference>
<organism evidence="5 6">
    <name type="scientific">Leptomonas seymouri</name>
    <dbReference type="NCBI Taxonomy" id="5684"/>
    <lineage>
        <taxon>Eukaryota</taxon>
        <taxon>Discoba</taxon>
        <taxon>Euglenozoa</taxon>
        <taxon>Kinetoplastea</taxon>
        <taxon>Metakinetoplastina</taxon>
        <taxon>Trypanosomatida</taxon>
        <taxon>Trypanosomatidae</taxon>
        <taxon>Leishmaniinae</taxon>
        <taxon>Leptomonas</taxon>
    </lineage>
</organism>
<evidence type="ECO:0000256" key="1">
    <source>
        <dbReference type="PROSITE-ProRule" id="PRU00649"/>
    </source>
</evidence>
<dbReference type="OMA" id="CGANDAY"/>
<dbReference type="PROSITE" id="PS50812">
    <property type="entry name" value="PWWP"/>
    <property type="match status" value="1"/>
</dbReference>
<evidence type="ECO:0000259" key="4">
    <source>
        <dbReference type="PROSITE" id="PS51319"/>
    </source>
</evidence>
<comment type="subcellular location">
    <subcellularLocation>
        <location evidence="1">Nucleus</location>
    </subcellularLocation>
</comment>
<comment type="caution">
    <text evidence="5">The sequence shown here is derived from an EMBL/GenBank/DDBJ whole genome shotgun (WGS) entry which is preliminary data.</text>
</comment>
<dbReference type="InterPro" id="IPR042778">
    <property type="entry name" value="ZCWPW1/ZCWPW2"/>
</dbReference>
<feature type="region of interest" description="Disordered" evidence="2">
    <location>
        <begin position="102"/>
        <end position="122"/>
    </location>
</feature>
<dbReference type="GO" id="GO:0005634">
    <property type="term" value="C:nucleus"/>
    <property type="evidence" value="ECO:0007669"/>
    <property type="project" value="UniProtKB-SubCell"/>
</dbReference>
<evidence type="ECO:0000259" key="3">
    <source>
        <dbReference type="PROSITE" id="PS50812"/>
    </source>
</evidence>
<dbReference type="PROSITE" id="PS51319">
    <property type="entry name" value="TFIIS_N"/>
    <property type="match status" value="1"/>
</dbReference>
<dbReference type="InterPro" id="IPR035441">
    <property type="entry name" value="TFIIS/LEDGF_dom_sf"/>
</dbReference>
<evidence type="ECO:0008006" key="7">
    <source>
        <dbReference type="Google" id="ProtNLM"/>
    </source>
</evidence>
<dbReference type="Gene3D" id="1.20.930.10">
    <property type="entry name" value="Conserved domain common to transcription factors TFIIS, elongin A, CRSP70"/>
    <property type="match status" value="1"/>
</dbReference>
<protein>
    <recommendedName>
        <fullName evidence="7">PWWP domain-containing protein</fullName>
    </recommendedName>
</protein>
<gene>
    <name evidence="5" type="ORF">ABL78_3572</name>
</gene>
<dbReference type="Pfam" id="PF00855">
    <property type="entry name" value="PWWP"/>
    <property type="match status" value="1"/>
</dbReference>
<proteinExistence type="predicted"/>
<feature type="region of interest" description="Disordered" evidence="2">
    <location>
        <begin position="134"/>
        <end position="241"/>
    </location>
</feature>
<reference evidence="5 6" key="1">
    <citation type="journal article" date="2015" name="PLoS Pathog.">
        <title>Leptomonas seymouri: Adaptations to the Dixenous Life Cycle Analyzed by Genome Sequencing, Transcriptome Profiling and Co-infection with Leishmania donovani.</title>
        <authorList>
            <person name="Kraeva N."/>
            <person name="Butenko A."/>
            <person name="Hlavacova J."/>
            <person name="Kostygov A."/>
            <person name="Myskova J."/>
            <person name="Grybchuk D."/>
            <person name="Lestinova T."/>
            <person name="Votypka J."/>
            <person name="Volf P."/>
            <person name="Opperdoes F."/>
            <person name="Flegontov P."/>
            <person name="Lukes J."/>
            <person name="Yurchenko V."/>
        </authorList>
    </citation>
    <scope>NUCLEOTIDE SEQUENCE [LARGE SCALE GENOMIC DNA]</scope>
    <source>
        <strain evidence="5 6">ATCC 30220</strain>
    </source>
</reference>
<dbReference type="Proteomes" id="UP000038009">
    <property type="component" value="Unassembled WGS sequence"/>
</dbReference>
<dbReference type="VEuPathDB" id="TriTrypDB:Lsey_0092_0020"/>
<feature type="domain" description="PWWP" evidence="3">
    <location>
        <begin position="9"/>
        <end position="62"/>
    </location>
</feature>
<keyword evidence="1" id="KW-0539">Nucleus</keyword>
<evidence type="ECO:0000256" key="2">
    <source>
        <dbReference type="SAM" id="MobiDB-lite"/>
    </source>
</evidence>
<name>A0A0N1I5Y6_LEPSE</name>
<dbReference type="InterPro" id="IPR017923">
    <property type="entry name" value="TFIIS_N"/>
</dbReference>
<feature type="compositionally biased region" description="Basic residues" evidence="2">
    <location>
        <begin position="162"/>
        <end position="171"/>
    </location>
</feature>
<dbReference type="EMBL" id="LJSK01000092">
    <property type="protein sequence ID" value="KPI87331.1"/>
    <property type="molecule type" value="Genomic_DNA"/>
</dbReference>
<dbReference type="SUPFAM" id="SSF47676">
    <property type="entry name" value="Conserved domain common to transcription factors TFIIS, elongin A, CRSP70"/>
    <property type="match status" value="1"/>
</dbReference>
<dbReference type="CDD" id="cd05162">
    <property type="entry name" value="PWWP"/>
    <property type="match status" value="1"/>
</dbReference>
<evidence type="ECO:0000313" key="5">
    <source>
        <dbReference type="EMBL" id="KPI87331.1"/>
    </source>
</evidence>
<dbReference type="Gene3D" id="2.30.30.140">
    <property type="match status" value="1"/>
</dbReference>